<dbReference type="Pfam" id="PF00512">
    <property type="entry name" value="HisKA"/>
    <property type="match status" value="1"/>
</dbReference>
<feature type="domain" description="Response regulatory" evidence="11">
    <location>
        <begin position="1078"/>
        <end position="1193"/>
    </location>
</feature>
<keyword evidence="7" id="KW-0472">Membrane</keyword>
<keyword evidence="8" id="KW-0732">Signal</keyword>
<keyword evidence="7" id="KW-1133">Transmembrane helix</keyword>
<keyword evidence="5" id="KW-0804">Transcription</keyword>
<dbReference type="Gene3D" id="3.30.565.10">
    <property type="entry name" value="Histidine kinase-like ATPase, C-terminal domain"/>
    <property type="match status" value="1"/>
</dbReference>
<dbReference type="Gene3D" id="2.60.40.10">
    <property type="entry name" value="Immunoglobulins"/>
    <property type="match status" value="1"/>
</dbReference>
<keyword evidence="7" id="KW-0812">Transmembrane</keyword>
<dbReference type="InterPro" id="IPR036097">
    <property type="entry name" value="HisK_dim/P_sf"/>
</dbReference>
<dbReference type="Pfam" id="PF00072">
    <property type="entry name" value="Response_reg"/>
    <property type="match status" value="1"/>
</dbReference>
<dbReference type="InterPro" id="IPR005467">
    <property type="entry name" value="His_kinase_dom"/>
</dbReference>
<accession>A0A6C2TYJ0</accession>
<comment type="catalytic activity">
    <reaction evidence="1">
        <text>ATP + protein L-histidine = ADP + protein N-phospho-L-histidine.</text>
        <dbReference type="EC" id="2.7.13.3"/>
    </reaction>
</comment>
<protein>
    <recommendedName>
        <fullName evidence="2">histidine kinase</fullName>
        <ecNumber evidence="2">2.7.13.3</ecNumber>
    </recommendedName>
</protein>
<dbReference type="CDD" id="cd17574">
    <property type="entry name" value="REC_OmpR"/>
    <property type="match status" value="1"/>
</dbReference>
<evidence type="ECO:0000256" key="2">
    <source>
        <dbReference type="ARBA" id="ARBA00012438"/>
    </source>
</evidence>
<dbReference type="PROSITE" id="PS50109">
    <property type="entry name" value="HIS_KIN"/>
    <property type="match status" value="1"/>
</dbReference>
<dbReference type="GO" id="GO:0000155">
    <property type="term" value="F:phosphorelay sensor kinase activity"/>
    <property type="evidence" value="ECO:0007669"/>
    <property type="project" value="InterPro"/>
</dbReference>
<evidence type="ECO:0000259" key="11">
    <source>
        <dbReference type="PROSITE" id="PS50110"/>
    </source>
</evidence>
<dbReference type="PANTHER" id="PTHR43547:SF2">
    <property type="entry name" value="HYBRID SIGNAL TRANSDUCTION HISTIDINE KINASE C"/>
    <property type="match status" value="1"/>
</dbReference>
<dbReference type="Gene3D" id="2.130.10.10">
    <property type="entry name" value="YVTN repeat-like/Quinoprotein amine dehydrogenase"/>
    <property type="match status" value="2"/>
</dbReference>
<feature type="signal peptide" evidence="8">
    <location>
        <begin position="1"/>
        <end position="24"/>
    </location>
</feature>
<keyword evidence="12" id="KW-0418">Kinase</keyword>
<dbReference type="SUPFAM" id="SSF63829">
    <property type="entry name" value="Calcium-dependent phosphotriesterase"/>
    <property type="match status" value="2"/>
</dbReference>
<evidence type="ECO:0000259" key="9">
    <source>
        <dbReference type="PROSITE" id="PS01124"/>
    </source>
</evidence>
<dbReference type="InterPro" id="IPR036890">
    <property type="entry name" value="HATPase_C_sf"/>
</dbReference>
<feature type="modified residue" description="4-aspartylphosphate" evidence="6">
    <location>
        <position position="1126"/>
    </location>
</feature>
<dbReference type="InterPro" id="IPR003594">
    <property type="entry name" value="HATPase_dom"/>
</dbReference>
<evidence type="ECO:0000256" key="1">
    <source>
        <dbReference type="ARBA" id="ARBA00000085"/>
    </source>
</evidence>
<dbReference type="CDD" id="cd00075">
    <property type="entry name" value="HATPase"/>
    <property type="match status" value="1"/>
</dbReference>
<dbReference type="SUPFAM" id="SSF46689">
    <property type="entry name" value="Homeodomain-like"/>
    <property type="match status" value="1"/>
</dbReference>
<evidence type="ECO:0000313" key="12">
    <source>
        <dbReference type="EMBL" id="VGO12659.1"/>
    </source>
</evidence>
<evidence type="ECO:0000256" key="4">
    <source>
        <dbReference type="ARBA" id="ARBA00023015"/>
    </source>
</evidence>
<keyword evidence="4" id="KW-0805">Transcription regulation</keyword>
<dbReference type="SUPFAM" id="SSF55874">
    <property type="entry name" value="ATPase domain of HSP90 chaperone/DNA topoisomerase II/histidine kinase"/>
    <property type="match status" value="1"/>
</dbReference>
<dbReference type="PRINTS" id="PR00344">
    <property type="entry name" value="BCTRLSENSOR"/>
</dbReference>
<dbReference type="PROSITE" id="PS50110">
    <property type="entry name" value="RESPONSE_REGULATORY"/>
    <property type="match status" value="1"/>
</dbReference>
<dbReference type="SUPFAM" id="SSF47384">
    <property type="entry name" value="Homodimeric domain of signal transducing histidine kinase"/>
    <property type="match status" value="1"/>
</dbReference>
<dbReference type="SMART" id="SM00448">
    <property type="entry name" value="REC"/>
    <property type="match status" value="1"/>
</dbReference>
<dbReference type="GO" id="GO:0043565">
    <property type="term" value="F:sequence-specific DNA binding"/>
    <property type="evidence" value="ECO:0007669"/>
    <property type="project" value="InterPro"/>
</dbReference>
<dbReference type="Gene3D" id="3.40.50.2300">
    <property type="match status" value="1"/>
</dbReference>
<gene>
    <name evidence="12" type="primary">tmoS_1</name>
    <name evidence="12" type="ORF">PDESU_01212</name>
</gene>
<name>A0A6C2TYJ0_PONDE</name>
<evidence type="ECO:0000256" key="6">
    <source>
        <dbReference type="PROSITE-ProRule" id="PRU00169"/>
    </source>
</evidence>
<dbReference type="PROSITE" id="PS01124">
    <property type="entry name" value="HTH_ARAC_FAMILY_2"/>
    <property type="match status" value="1"/>
</dbReference>
<dbReference type="Gene3D" id="1.10.10.60">
    <property type="entry name" value="Homeodomain-like"/>
    <property type="match status" value="1"/>
</dbReference>
<dbReference type="SMART" id="SM00387">
    <property type="entry name" value="HATPase_c"/>
    <property type="match status" value="1"/>
</dbReference>
<dbReference type="InterPro" id="IPR015943">
    <property type="entry name" value="WD40/YVTN_repeat-like_dom_sf"/>
</dbReference>
<dbReference type="InterPro" id="IPR001789">
    <property type="entry name" value="Sig_transdc_resp-reg_receiver"/>
</dbReference>
<dbReference type="CDD" id="cd00082">
    <property type="entry name" value="HisKA"/>
    <property type="match status" value="1"/>
</dbReference>
<dbReference type="FunFam" id="1.10.287.130:FF:000045">
    <property type="entry name" value="Two-component system sensor histidine kinase/response regulator"/>
    <property type="match status" value="1"/>
</dbReference>
<organism evidence="12 13">
    <name type="scientific">Pontiella desulfatans</name>
    <dbReference type="NCBI Taxonomy" id="2750659"/>
    <lineage>
        <taxon>Bacteria</taxon>
        <taxon>Pseudomonadati</taxon>
        <taxon>Kiritimatiellota</taxon>
        <taxon>Kiritimatiellia</taxon>
        <taxon>Kiritimatiellales</taxon>
        <taxon>Pontiellaceae</taxon>
        <taxon>Pontiella</taxon>
    </lineage>
</organism>
<evidence type="ECO:0000259" key="10">
    <source>
        <dbReference type="PROSITE" id="PS50109"/>
    </source>
</evidence>
<sequence length="1329" mass="149103">MNHKISIVYLYCLCVAALTFSAWAVQPYQPQPVPAALGEMWRWHHIEALDQEGFRCMATTPDGAIWFGVNNGLLRYDGTQWKRHDLENGFVDTPVQQLAVAKDGTVYALSRGILFRYDGKLWKRTFPPEGKSIILTFLMPANDGGVWLGSTRGLFHINENNIKLITEPRHVNGAKKLLSDLVTIEVLPNLQGPDGDVMVGLFENDDGVLTIGYTSGWFVQIDTQRPLSEPGACRSLKSSGNVSLNQVVSMLEMDDGQIWAGFGPNVYIMDISRGMNTHWPLSESDSVEQNTYALVRSAEGEPIIASPSQIFCRSGDRWESFRYPGPDSSSLPLMMVDEGQNLWVGKLHGKVYRVDLSNERWQTMEGLIFQGEDRLGAQWFLDVEGHAVRLHEGKWDLYNQGDGLIDTPVGLLCNRSGPVWVVGSHQGQAASAFLDEHGRWQRTIHKDLPLHISPSSLFEDSQGTIWFGAYRGLPKDTGGVVWAEPDGASGYRFKHSQKPNRAWHIRELPDRKMVIGAYALWALNGSSPSRIANEHAGPGEKYLAMDCAEDGSLWVAPEGLGVHRFREGEWTRYARQDGLTDNMVVALLGRGTDDVWALSANGLSYFDGYGWTPGIYGSFFPGLFHLEGSVHESKDGSLWLNYVSPSWFLRAESRYQLESNVTFKSIRCRPASLPPDTQIIDFMERVALPGSMTIRWQGTSPWQQTEDQELYYSWRLDNQDWSAYALNRDVTLRSMKPGRHTFEVRARDYDLNVDPTPAVISFVAIAPVWQQAWFILLVCLVIILIIMVLRSYKHRLVTDQQHKTELERVKLRFFTSISHELRTPLTVLLGPLQGLYEKTQDPDIKNRLRMMIRNGEKLRTLINQILDFRKLEAGKMKISWSYGDFIQSAQAVFDSLLTYAEMTSVTYAFEAPKTSCMVWFDYDKLQILLSNLISNAIKYTPSGGSVKVMLCIDYEKDAAGIAVPTSVVIRVEDTGPGISAEDQEHIFERYYRSDSNENKGSGLGLALVKELTQLLGGSILVESPVTADRQGTGFILQLPIYAEAPEGAHPAHIQTEYNLMPSETLAGSSNGEQTTKPTLLVIDDDKDIRLFVHMELSPLYDIHEAGNGSEGLERASELMPDLIISDVMMPLMDGTQLCAELKSNPLTSHIPIILLTARTAQEHELEGLKAGADAYVTKPFAIDLLKARIAALLESRKAMQERFRREIQLADFDVSITSIDQVFLERAVNIIKTQMDDWEFGPAQLARELHMSERSIQLKIKAITGETPSRLIRLIRLKCAKKMLEEAQPRMTVAEAATAVGIIDVSYFGRVFKIEFGQTPSSVLANNKK</sequence>
<dbReference type="SMART" id="SM00388">
    <property type="entry name" value="HisKA"/>
    <property type="match status" value="1"/>
</dbReference>
<keyword evidence="12" id="KW-0808">Transferase</keyword>
<dbReference type="InterPro" id="IPR018060">
    <property type="entry name" value="HTH_AraC"/>
</dbReference>
<reference evidence="12 13" key="1">
    <citation type="submission" date="2019-04" db="EMBL/GenBank/DDBJ databases">
        <authorList>
            <person name="Van Vliet M D."/>
        </authorList>
    </citation>
    <scope>NUCLEOTIDE SEQUENCE [LARGE SCALE GENOMIC DNA]</scope>
    <source>
        <strain evidence="12 13">F1</strain>
    </source>
</reference>
<dbReference type="InterPro" id="IPR004358">
    <property type="entry name" value="Sig_transdc_His_kin-like_C"/>
</dbReference>
<dbReference type="SMART" id="SM00342">
    <property type="entry name" value="HTH_ARAC"/>
    <property type="match status" value="1"/>
</dbReference>
<keyword evidence="3 6" id="KW-0597">Phosphoprotein</keyword>
<dbReference type="InterPro" id="IPR009057">
    <property type="entry name" value="Homeodomain-like_sf"/>
</dbReference>
<dbReference type="Pfam" id="PF02518">
    <property type="entry name" value="HATPase_c"/>
    <property type="match status" value="1"/>
</dbReference>
<dbReference type="GO" id="GO:0003700">
    <property type="term" value="F:DNA-binding transcription factor activity"/>
    <property type="evidence" value="ECO:0007669"/>
    <property type="project" value="InterPro"/>
</dbReference>
<feature type="domain" description="Histidine kinase" evidence="10">
    <location>
        <begin position="816"/>
        <end position="1042"/>
    </location>
</feature>
<feature type="domain" description="HTH araC/xylS-type" evidence="9">
    <location>
        <begin position="1225"/>
        <end position="1326"/>
    </location>
</feature>
<dbReference type="Pfam" id="PF12833">
    <property type="entry name" value="HTH_18"/>
    <property type="match status" value="1"/>
</dbReference>
<dbReference type="PANTHER" id="PTHR43547">
    <property type="entry name" value="TWO-COMPONENT HISTIDINE KINASE"/>
    <property type="match status" value="1"/>
</dbReference>
<keyword evidence="13" id="KW-1185">Reference proteome</keyword>
<dbReference type="InterPro" id="IPR003661">
    <property type="entry name" value="HisK_dim/P_dom"/>
</dbReference>
<evidence type="ECO:0000256" key="8">
    <source>
        <dbReference type="SAM" id="SignalP"/>
    </source>
</evidence>
<dbReference type="InterPro" id="IPR011006">
    <property type="entry name" value="CheY-like_superfamily"/>
</dbReference>
<dbReference type="RefSeq" id="WP_136078304.1">
    <property type="nucleotide sequence ID" value="NZ_CAAHFG010000001.1"/>
</dbReference>
<evidence type="ECO:0000256" key="7">
    <source>
        <dbReference type="SAM" id="Phobius"/>
    </source>
</evidence>
<proteinExistence type="predicted"/>
<feature type="transmembrane region" description="Helical" evidence="7">
    <location>
        <begin position="772"/>
        <end position="792"/>
    </location>
</feature>
<evidence type="ECO:0000256" key="5">
    <source>
        <dbReference type="ARBA" id="ARBA00023163"/>
    </source>
</evidence>
<evidence type="ECO:0000256" key="3">
    <source>
        <dbReference type="ARBA" id="ARBA00022553"/>
    </source>
</evidence>
<dbReference type="EC" id="2.7.13.3" evidence="2"/>
<feature type="chain" id="PRO_5025396274" description="histidine kinase" evidence="8">
    <location>
        <begin position="25"/>
        <end position="1329"/>
    </location>
</feature>
<dbReference type="EMBL" id="CAAHFG010000001">
    <property type="protein sequence ID" value="VGO12659.1"/>
    <property type="molecule type" value="Genomic_DNA"/>
</dbReference>
<dbReference type="SUPFAM" id="SSF52172">
    <property type="entry name" value="CheY-like"/>
    <property type="match status" value="1"/>
</dbReference>
<dbReference type="Proteomes" id="UP000366872">
    <property type="component" value="Unassembled WGS sequence"/>
</dbReference>
<dbReference type="InterPro" id="IPR013783">
    <property type="entry name" value="Ig-like_fold"/>
</dbReference>
<evidence type="ECO:0000313" key="13">
    <source>
        <dbReference type="Proteomes" id="UP000366872"/>
    </source>
</evidence>
<dbReference type="Gene3D" id="1.10.287.130">
    <property type="match status" value="1"/>
</dbReference>